<dbReference type="InterPro" id="IPR007403">
    <property type="entry name" value="DUF456"/>
</dbReference>
<feature type="transmembrane region" description="Helical" evidence="1">
    <location>
        <begin position="5"/>
        <end position="38"/>
    </location>
</feature>
<keyword evidence="1" id="KW-0472">Membrane</keyword>
<gene>
    <name evidence="2" type="ORF">GCM10010978_09650</name>
</gene>
<feature type="transmembrane region" description="Helical" evidence="1">
    <location>
        <begin position="87"/>
        <end position="115"/>
    </location>
</feature>
<protein>
    <submittedName>
        <fullName evidence="2">Membrane protein</fullName>
    </submittedName>
</protein>
<dbReference type="AlphaFoldDB" id="A0A8J2ZQM2"/>
<dbReference type="Pfam" id="PF04306">
    <property type="entry name" value="DUF456"/>
    <property type="match status" value="1"/>
</dbReference>
<reference evidence="2" key="1">
    <citation type="journal article" date="2014" name="Int. J. Syst. Evol. Microbiol.">
        <title>Complete genome sequence of Corynebacterium casei LMG S-19264T (=DSM 44701T), isolated from a smear-ripened cheese.</title>
        <authorList>
            <consortium name="US DOE Joint Genome Institute (JGI-PGF)"/>
            <person name="Walter F."/>
            <person name="Albersmeier A."/>
            <person name="Kalinowski J."/>
            <person name="Ruckert C."/>
        </authorList>
    </citation>
    <scope>NUCLEOTIDE SEQUENCE</scope>
    <source>
        <strain evidence="2">CGMCC 1.12360</strain>
    </source>
</reference>
<dbReference type="Proteomes" id="UP000602050">
    <property type="component" value="Unassembled WGS sequence"/>
</dbReference>
<comment type="caution">
    <text evidence="2">The sequence shown here is derived from an EMBL/GenBank/DDBJ whole genome shotgun (WGS) entry which is preliminary data.</text>
</comment>
<sequence length="161" mass="17913">MIDFLLWLVIILFFILSFAGILFPVIPSVLLLWAGFIIYHLFIHSGELGLLFWIVMGLFTIILFVADILANSYFVRKYGGSKWGERGAAVAVIVGSFIYPPLGIIILPFIAVFAIELFQQRTAREVLGASIGSLLGFLGGSVAKVLIQLIMIMWFFVVILI</sequence>
<keyword evidence="1" id="KW-1133">Transmembrane helix</keyword>
<organism evidence="2 3">
    <name type="scientific">Compostibacillus humi</name>
    <dbReference type="NCBI Taxonomy" id="1245525"/>
    <lineage>
        <taxon>Bacteria</taxon>
        <taxon>Bacillati</taxon>
        <taxon>Bacillota</taxon>
        <taxon>Bacilli</taxon>
        <taxon>Bacillales</taxon>
        <taxon>Bacillaceae</taxon>
        <taxon>Compostibacillus</taxon>
    </lineage>
</organism>
<evidence type="ECO:0000313" key="2">
    <source>
        <dbReference type="EMBL" id="GGH72590.1"/>
    </source>
</evidence>
<keyword evidence="3" id="KW-1185">Reference proteome</keyword>
<name>A0A8J2ZQM2_9BACI</name>
<evidence type="ECO:0000256" key="1">
    <source>
        <dbReference type="SAM" id="Phobius"/>
    </source>
</evidence>
<keyword evidence="1" id="KW-0812">Transmembrane</keyword>
<dbReference type="RefSeq" id="WP_188391242.1">
    <property type="nucleotide sequence ID" value="NZ_BMEV01000012.1"/>
</dbReference>
<accession>A0A8J2ZQM2</accession>
<feature type="transmembrane region" description="Helical" evidence="1">
    <location>
        <begin position="135"/>
        <end position="160"/>
    </location>
</feature>
<dbReference type="EMBL" id="BMEV01000012">
    <property type="protein sequence ID" value="GGH72590.1"/>
    <property type="molecule type" value="Genomic_DNA"/>
</dbReference>
<feature type="transmembrane region" description="Helical" evidence="1">
    <location>
        <begin position="50"/>
        <end position="75"/>
    </location>
</feature>
<dbReference type="PANTHER" id="PTHR39165:SF1">
    <property type="entry name" value="DUF456 DOMAIN-CONTAINING PROTEIN"/>
    <property type="match status" value="1"/>
</dbReference>
<evidence type="ECO:0000313" key="3">
    <source>
        <dbReference type="Proteomes" id="UP000602050"/>
    </source>
</evidence>
<reference evidence="2" key="2">
    <citation type="submission" date="2020-09" db="EMBL/GenBank/DDBJ databases">
        <authorList>
            <person name="Sun Q."/>
            <person name="Zhou Y."/>
        </authorList>
    </citation>
    <scope>NUCLEOTIDE SEQUENCE</scope>
    <source>
        <strain evidence="2">CGMCC 1.12360</strain>
    </source>
</reference>
<dbReference type="PANTHER" id="PTHR39165">
    <property type="entry name" value="IG HYPOTHETICAL 17883"/>
    <property type="match status" value="1"/>
</dbReference>
<proteinExistence type="predicted"/>